<dbReference type="EMBL" id="SRLO01000112">
    <property type="protein sequence ID" value="TNN74570.1"/>
    <property type="molecule type" value="Genomic_DNA"/>
</dbReference>
<dbReference type="Proteomes" id="UP000314294">
    <property type="component" value="Unassembled WGS sequence"/>
</dbReference>
<evidence type="ECO:0000256" key="1">
    <source>
        <dbReference type="SAM" id="MobiDB-lite"/>
    </source>
</evidence>
<keyword evidence="3" id="KW-1185">Reference proteome</keyword>
<name>A0A4Z2I9L5_9TELE</name>
<gene>
    <name evidence="2" type="ORF">EYF80_015117</name>
</gene>
<protein>
    <submittedName>
        <fullName evidence="2">Uncharacterized protein</fullName>
    </submittedName>
</protein>
<proteinExistence type="predicted"/>
<accession>A0A4Z2I9L5</accession>
<sequence length="105" mass="11463">MQRKEEIKRQVGRKEKGQGSDQQMDRDTGGKKANNISEIIMKILFKALQFPHLLNHDPRSTDSGLLFICESLGGGGIGLAGHKGRQGSFGEGKGAISGSMWHEIE</sequence>
<reference evidence="2 3" key="1">
    <citation type="submission" date="2019-03" db="EMBL/GenBank/DDBJ databases">
        <title>First draft genome of Liparis tanakae, snailfish: a comprehensive survey of snailfish specific genes.</title>
        <authorList>
            <person name="Kim W."/>
            <person name="Song I."/>
            <person name="Jeong J.-H."/>
            <person name="Kim D."/>
            <person name="Kim S."/>
            <person name="Ryu S."/>
            <person name="Song J.Y."/>
            <person name="Lee S.K."/>
        </authorList>
    </citation>
    <scope>NUCLEOTIDE SEQUENCE [LARGE SCALE GENOMIC DNA]</scope>
    <source>
        <tissue evidence="2">Muscle</tissue>
    </source>
</reference>
<organism evidence="2 3">
    <name type="scientific">Liparis tanakae</name>
    <name type="common">Tanaka's snailfish</name>
    <dbReference type="NCBI Taxonomy" id="230148"/>
    <lineage>
        <taxon>Eukaryota</taxon>
        <taxon>Metazoa</taxon>
        <taxon>Chordata</taxon>
        <taxon>Craniata</taxon>
        <taxon>Vertebrata</taxon>
        <taxon>Euteleostomi</taxon>
        <taxon>Actinopterygii</taxon>
        <taxon>Neopterygii</taxon>
        <taxon>Teleostei</taxon>
        <taxon>Neoteleostei</taxon>
        <taxon>Acanthomorphata</taxon>
        <taxon>Eupercaria</taxon>
        <taxon>Perciformes</taxon>
        <taxon>Cottioidei</taxon>
        <taxon>Cottales</taxon>
        <taxon>Liparidae</taxon>
        <taxon>Liparis</taxon>
    </lineage>
</organism>
<feature type="region of interest" description="Disordered" evidence="1">
    <location>
        <begin position="82"/>
        <end position="105"/>
    </location>
</feature>
<comment type="caution">
    <text evidence="2">The sequence shown here is derived from an EMBL/GenBank/DDBJ whole genome shotgun (WGS) entry which is preliminary data.</text>
</comment>
<dbReference type="AlphaFoldDB" id="A0A4Z2I9L5"/>
<evidence type="ECO:0000313" key="2">
    <source>
        <dbReference type="EMBL" id="TNN74570.1"/>
    </source>
</evidence>
<feature type="region of interest" description="Disordered" evidence="1">
    <location>
        <begin position="1"/>
        <end position="32"/>
    </location>
</feature>
<feature type="compositionally biased region" description="Gly residues" evidence="1">
    <location>
        <begin position="82"/>
        <end position="95"/>
    </location>
</feature>
<feature type="compositionally biased region" description="Basic and acidic residues" evidence="1">
    <location>
        <begin position="1"/>
        <end position="30"/>
    </location>
</feature>
<evidence type="ECO:0000313" key="3">
    <source>
        <dbReference type="Proteomes" id="UP000314294"/>
    </source>
</evidence>